<dbReference type="OrthoDB" id="9968523at2"/>
<name>A0A4S4AWZ0_9RHOO</name>
<dbReference type="Proteomes" id="UP000308430">
    <property type="component" value="Unassembled WGS sequence"/>
</dbReference>
<keyword evidence="1" id="KW-0812">Transmembrane</keyword>
<protein>
    <submittedName>
        <fullName evidence="2">Uncharacterized protein</fullName>
    </submittedName>
</protein>
<evidence type="ECO:0000256" key="1">
    <source>
        <dbReference type="SAM" id="Phobius"/>
    </source>
</evidence>
<proteinExistence type="predicted"/>
<dbReference type="AlphaFoldDB" id="A0A4S4AWZ0"/>
<comment type="caution">
    <text evidence="2">The sequence shown here is derived from an EMBL/GenBank/DDBJ whole genome shotgun (WGS) entry which is preliminary data.</text>
</comment>
<keyword evidence="3" id="KW-1185">Reference proteome</keyword>
<accession>A0A4S4AWZ0</accession>
<dbReference type="RefSeq" id="WP_136348301.1">
    <property type="nucleotide sequence ID" value="NZ_SSOC01000004.1"/>
</dbReference>
<organism evidence="2 3">
    <name type="scientific">Pseudothauera nasutitermitis</name>
    <dbReference type="NCBI Taxonomy" id="2565930"/>
    <lineage>
        <taxon>Bacteria</taxon>
        <taxon>Pseudomonadati</taxon>
        <taxon>Pseudomonadota</taxon>
        <taxon>Betaproteobacteria</taxon>
        <taxon>Rhodocyclales</taxon>
        <taxon>Zoogloeaceae</taxon>
        <taxon>Pseudothauera</taxon>
    </lineage>
</organism>
<feature type="transmembrane region" description="Helical" evidence="1">
    <location>
        <begin position="71"/>
        <end position="93"/>
    </location>
</feature>
<sequence length="111" mass="12237">MDIYVEALRLFGSIFVFQPWRCALVAGIFSIFIASPFHRAYARISALFAALAWWLVTYTEATTPISANIRIDLVMTLPVLLVSGVVAIFALIVGRKARLGSGDPLGDRLHQ</sequence>
<gene>
    <name evidence="2" type="ORF">E6C76_10990</name>
</gene>
<keyword evidence="1" id="KW-0472">Membrane</keyword>
<evidence type="ECO:0000313" key="2">
    <source>
        <dbReference type="EMBL" id="THF64582.1"/>
    </source>
</evidence>
<feature type="transmembrane region" description="Helical" evidence="1">
    <location>
        <begin position="12"/>
        <end position="33"/>
    </location>
</feature>
<reference evidence="2 3" key="1">
    <citation type="submission" date="2019-04" db="EMBL/GenBank/DDBJ databases">
        <title>Azoarcus nasutitermitis sp. nov. isolated from termite nest.</title>
        <authorList>
            <person name="Lin S.-Y."/>
            <person name="Hameed A."/>
            <person name="Hsu Y.-H."/>
            <person name="Young C.-C."/>
        </authorList>
    </citation>
    <scope>NUCLEOTIDE SEQUENCE [LARGE SCALE GENOMIC DNA]</scope>
    <source>
        <strain evidence="2 3">CC-YHH838</strain>
    </source>
</reference>
<feature type="transmembrane region" description="Helical" evidence="1">
    <location>
        <begin position="40"/>
        <end position="59"/>
    </location>
</feature>
<keyword evidence="1" id="KW-1133">Transmembrane helix</keyword>
<dbReference type="EMBL" id="SSOC01000004">
    <property type="protein sequence ID" value="THF64582.1"/>
    <property type="molecule type" value="Genomic_DNA"/>
</dbReference>
<evidence type="ECO:0000313" key="3">
    <source>
        <dbReference type="Proteomes" id="UP000308430"/>
    </source>
</evidence>